<sequence length="131" mass="15141">MKNCSLLVKGIVRSEDKYLILAKWYDDCIMDPYQWQFVDGAVDFGESPDAAVLRLIEEQTGLTAEVERMLYTWSFTIEDTHKVGIAYVCIADTDPVILSEELSEARWVTREELKDYIDNQRVLADIERAEL</sequence>
<dbReference type="PANTHER" id="PTHR43046">
    <property type="entry name" value="GDP-MANNOSE MANNOSYL HYDROLASE"/>
    <property type="match status" value="1"/>
</dbReference>
<evidence type="ECO:0000313" key="5">
    <source>
        <dbReference type="Proteomes" id="UP000054874"/>
    </source>
</evidence>
<dbReference type="GO" id="GO:0016787">
    <property type="term" value="F:hydrolase activity"/>
    <property type="evidence" value="ECO:0007669"/>
    <property type="project" value="UniProtKB-KW"/>
</dbReference>
<evidence type="ECO:0000259" key="3">
    <source>
        <dbReference type="PROSITE" id="PS51462"/>
    </source>
</evidence>
<evidence type="ECO:0000256" key="1">
    <source>
        <dbReference type="ARBA" id="ARBA00001946"/>
    </source>
</evidence>
<reference evidence="4 5" key="1">
    <citation type="submission" date="2015-11" db="EMBL/GenBank/DDBJ databases">
        <title>Butyribacter intestini gen. nov., sp. nov., a butyric acid-producing bacterium of the family Lachnospiraceae isolated from the human faeces.</title>
        <authorList>
            <person name="Zou Y."/>
            <person name="Xue W."/>
            <person name="Luo G."/>
            <person name="Lv M."/>
        </authorList>
    </citation>
    <scope>NUCLEOTIDE SEQUENCE [LARGE SCALE GENOMIC DNA]</scope>
    <source>
        <strain evidence="4 5">ACET-33324</strain>
    </source>
</reference>
<dbReference type="PANTHER" id="PTHR43046:SF14">
    <property type="entry name" value="MUTT_NUDIX FAMILY PROTEIN"/>
    <property type="match status" value="1"/>
</dbReference>
<dbReference type="Pfam" id="PF00293">
    <property type="entry name" value="NUDIX"/>
    <property type="match status" value="1"/>
</dbReference>
<proteinExistence type="predicted"/>
<dbReference type="InterPro" id="IPR000086">
    <property type="entry name" value="NUDIX_hydrolase_dom"/>
</dbReference>
<dbReference type="Gene3D" id="3.90.79.10">
    <property type="entry name" value="Nucleoside Triphosphate Pyrophosphohydrolase"/>
    <property type="match status" value="1"/>
</dbReference>
<accession>A0A0V8QE27</accession>
<comment type="cofactor">
    <cofactor evidence="1">
        <name>Mg(2+)</name>
        <dbReference type="ChEBI" id="CHEBI:18420"/>
    </cofactor>
</comment>
<dbReference type="SUPFAM" id="SSF55811">
    <property type="entry name" value="Nudix"/>
    <property type="match status" value="1"/>
</dbReference>
<dbReference type="AlphaFoldDB" id="A0A0V8QE27"/>
<keyword evidence="5" id="KW-1185">Reference proteome</keyword>
<organism evidence="4 5">
    <name type="scientific">Acetivibrio ethanolgignens</name>
    <dbReference type="NCBI Taxonomy" id="290052"/>
    <lineage>
        <taxon>Bacteria</taxon>
        <taxon>Bacillati</taxon>
        <taxon>Bacillota</taxon>
        <taxon>Clostridia</taxon>
        <taxon>Eubacteriales</taxon>
        <taxon>Oscillospiraceae</taxon>
        <taxon>Acetivibrio</taxon>
    </lineage>
</organism>
<feature type="domain" description="Nudix hydrolase" evidence="3">
    <location>
        <begin position="1"/>
        <end position="130"/>
    </location>
</feature>
<dbReference type="STRING" id="290052.ASU35_11210"/>
<dbReference type="EMBL" id="LNAM01000158">
    <property type="protein sequence ID" value="KSV58861.1"/>
    <property type="molecule type" value="Genomic_DNA"/>
</dbReference>
<gene>
    <name evidence="4" type="ORF">ASU35_11210</name>
</gene>
<name>A0A0V8QE27_9FIRM</name>
<dbReference type="PROSITE" id="PS51462">
    <property type="entry name" value="NUDIX"/>
    <property type="match status" value="1"/>
</dbReference>
<evidence type="ECO:0000313" key="4">
    <source>
        <dbReference type="EMBL" id="KSV58861.1"/>
    </source>
</evidence>
<dbReference type="InterPro" id="IPR015797">
    <property type="entry name" value="NUDIX_hydrolase-like_dom_sf"/>
</dbReference>
<dbReference type="Proteomes" id="UP000054874">
    <property type="component" value="Unassembled WGS sequence"/>
</dbReference>
<keyword evidence="2" id="KW-0378">Hydrolase</keyword>
<dbReference type="RefSeq" id="WP_058352900.1">
    <property type="nucleotide sequence ID" value="NZ_CABMMD010000158.1"/>
</dbReference>
<comment type="caution">
    <text evidence="4">The sequence shown here is derived from an EMBL/GenBank/DDBJ whole genome shotgun (WGS) entry which is preliminary data.</text>
</comment>
<evidence type="ECO:0000256" key="2">
    <source>
        <dbReference type="ARBA" id="ARBA00022801"/>
    </source>
</evidence>
<protein>
    <recommendedName>
        <fullName evidence="3">Nudix hydrolase domain-containing protein</fullName>
    </recommendedName>
</protein>
<dbReference type="OrthoDB" id="9787476at2"/>